<evidence type="ECO:0000256" key="2">
    <source>
        <dbReference type="ARBA" id="ARBA00023136"/>
    </source>
</evidence>
<dbReference type="GO" id="GO:0098542">
    <property type="term" value="P:defense response to other organism"/>
    <property type="evidence" value="ECO:0007669"/>
    <property type="project" value="InterPro"/>
</dbReference>
<feature type="transmembrane region" description="Helical" evidence="3">
    <location>
        <begin position="51"/>
        <end position="75"/>
    </location>
</feature>
<dbReference type="GO" id="GO:0051213">
    <property type="term" value="F:dioxygenase activity"/>
    <property type="evidence" value="ECO:0007669"/>
    <property type="project" value="UniProtKB-KW"/>
</dbReference>
<keyword evidence="2 3" id="KW-0472">Membrane</keyword>
<comment type="subcellular location">
    <subcellularLocation>
        <location evidence="1">Membrane</location>
    </subcellularLocation>
</comment>
<accession>A0A6A2ZFF2</accession>
<dbReference type="EMBL" id="VEPZ02001167">
    <property type="protein sequence ID" value="KAE8689832.1"/>
    <property type="molecule type" value="Genomic_DNA"/>
</dbReference>
<gene>
    <name evidence="4" type="ORF">F3Y22_tig00110931pilonHSYRG00157</name>
</gene>
<dbReference type="GO" id="GO:0009506">
    <property type="term" value="C:plasmodesma"/>
    <property type="evidence" value="ECO:0007669"/>
    <property type="project" value="TreeGrafter"/>
</dbReference>
<dbReference type="Proteomes" id="UP000436088">
    <property type="component" value="Unassembled WGS sequence"/>
</dbReference>
<keyword evidence="3" id="KW-1133">Transmembrane helix</keyword>
<proteinExistence type="predicted"/>
<keyword evidence="5" id="KW-1185">Reference proteome</keyword>
<evidence type="ECO:0000313" key="4">
    <source>
        <dbReference type="EMBL" id="KAE8689832.1"/>
    </source>
</evidence>
<dbReference type="AlphaFoldDB" id="A0A6A2ZFF2"/>
<sequence>MSGGGSDNLPIRYTLQDNPAQPNPQPQQPLKLHRTARYYVHRVRESFTNRVIKVLCTMFLSVVLLVGIVLFILWLSLRPHRPRFYVVDFAVPSLVQPLGFENALISFNVTDRKSNQHIGIYYDSVCWEINRVRVISL</sequence>
<comment type="caution">
    <text evidence="4">The sequence shown here is derived from an EMBL/GenBank/DDBJ whole genome shotgun (WGS) entry which is preliminary data.</text>
</comment>
<organism evidence="4 5">
    <name type="scientific">Hibiscus syriacus</name>
    <name type="common">Rose of Sharon</name>
    <dbReference type="NCBI Taxonomy" id="106335"/>
    <lineage>
        <taxon>Eukaryota</taxon>
        <taxon>Viridiplantae</taxon>
        <taxon>Streptophyta</taxon>
        <taxon>Embryophyta</taxon>
        <taxon>Tracheophyta</taxon>
        <taxon>Spermatophyta</taxon>
        <taxon>Magnoliopsida</taxon>
        <taxon>eudicotyledons</taxon>
        <taxon>Gunneridae</taxon>
        <taxon>Pentapetalae</taxon>
        <taxon>rosids</taxon>
        <taxon>malvids</taxon>
        <taxon>Malvales</taxon>
        <taxon>Malvaceae</taxon>
        <taxon>Malvoideae</taxon>
        <taxon>Hibiscus</taxon>
    </lineage>
</organism>
<dbReference type="GO" id="GO:0005886">
    <property type="term" value="C:plasma membrane"/>
    <property type="evidence" value="ECO:0007669"/>
    <property type="project" value="TreeGrafter"/>
</dbReference>
<dbReference type="InterPro" id="IPR044839">
    <property type="entry name" value="NDR1-like"/>
</dbReference>
<keyword evidence="3" id="KW-0812">Transmembrane</keyword>
<evidence type="ECO:0000256" key="1">
    <source>
        <dbReference type="ARBA" id="ARBA00004370"/>
    </source>
</evidence>
<evidence type="ECO:0000313" key="5">
    <source>
        <dbReference type="Proteomes" id="UP000436088"/>
    </source>
</evidence>
<evidence type="ECO:0000256" key="3">
    <source>
        <dbReference type="SAM" id="Phobius"/>
    </source>
</evidence>
<dbReference type="PANTHER" id="PTHR31415:SF3">
    <property type="entry name" value="LATE EMBRYOGENESIS ABUNDANT (LEA) HYDROXYPROLINE-RICH GLYCOPROTEIN FAMILY"/>
    <property type="match status" value="1"/>
</dbReference>
<dbReference type="PANTHER" id="PTHR31415">
    <property type="entry name" value="OS05G0367900 PROTEIN"/>
    <property type="match status" value="1"/>
</dbReference>
<reference evidence="4" key="1">
    <citation type="submission" date="2019-09" db="EMBL/GenBank/DDBJ databases">
        <title>Draft genome information of white flower Hibiscus syriacus.</title>
        <authorList>
            <person name="Kim Y.-M."/>
        </authorList>
    </citation>
    <scope>NUCLEOTIDE SEQUENCE [LARGE SCALE GENOMIC DNA]</scope>
    <source>
        <strain evidence="4">YM2019G1</strain>
    </source>
</reference>
<name>A0A6A2ZFF2_HIBSY</name>
<protein>
    <submittedName>
        <fullName evidence="4">Gibberellin 2-beta-dioxygenase 8-like</fullName>
    </submittedName>
</protein>